<feature type="region of interest" description="Disordered" evidence="2">
    <location>
        <begin position="90"/>
        <end position="111"/>
    </location>
</feature>
<dbReference type="Gene3D" id="3.30.40.10">
    <property type="entry name" value="Zinc/RING finger domain, C3HC4 (zinc finger)"/>
    <property type="match status" value="1"/>
</dbReference>
<evidence type="ECO:0000313" key="4">
    <source>
        <dbReference type="Proteomes" id="UP001652740"/>
    </source>
</evidence>
<reference evidence="5" key="1">
    <citation type="submission" date="2025-08" db="UniProtKB">
        <authorList>
            <consortium name="RefSeq"/>
        </authorList>
    </citation>
    <scope>IDENTIFICATION</scope>
    <source>
        <tissue evidence="5">Whole larvae</tissue>
    </source>
</reference>
<feature type="domain" description="FP protein C-terminal" evidence="3">
    <location>
        <begin position="314"/>
        <end position="363"/>
    </location>
</feature>
<evidence type="ECO:0000313" key="5">
    <source>
        <dbReference type="RefSeq" id="XP_052757609.1"/>
    </source>
</evidence>
<proteinExistence type="predicted"/>
<accession>A0ABM3N1Z1</accession>
<dbReference type="SUPFAM" id="SSF57903">
    <property type="entry name" value="FYVE/PHD zinc finger"/>
    <property type="match status" value="1"/>
</dbReference>
<sequence>MAPTTIKCAGCRNVITSKEYLNCSNCKQKYDIECVNIASKYFYSMSKDIKSIWKCPECQNKIPKSDNSNTPVRCPRSDLPTSHVVMESTSTIDNITTRSKKQRRSSDSSDEGCLITEDKLKRMLQKELNSILRSTIREMITEQLNNINQQLTNYQNSVSFLNEQFEVVRKGIENNVTTIAKLEKENAELKTTARDLSSRLCLAEQHLRESNIEIGGLVEHRSEHLPNTVVQLAKIVGSPIEDVDVMQAVRVAKINKNSDKPRSVVAKFRSPRIRDAILAAVIRYNKANPNDKLSSQHLGLGGPRVPIFISEHLTPSNKQLHAATRKKAKDLGYRFVWIRNGRIYVRKDESCQALLVRNYDSLNLMM</sequence>
<keyword evidence="4" id="KW-1185">Reference proteome</keyword>
<dbReference type="GeneID" id="128202209"/>
<dbReference type="Proteomes" id="UP001652740">
    <property type="component" value="Unplaced"/>
</dbReference>
<dbReference type="InterPro" id="IPR057251">
    <property type="entry name" value="FP_C"/>
</dbReference>
<evidence type="ECO:0000259" key="3">
    <source>
        <dbReference type="Pfam" id="PF25298"/>
    </source>
</evidence>
<keyword evidence="1" id="KW-0175">Coiled coil</keyword>
<dbReference type="RefSeq" id="XP_052757609.1">
    <property type="nucleotide sequence ID" value="XM_052901649.1"/>
</dbReference>
<evidence type="ECO:0000256" key="2">
    <source>
        <dbReference type="SAM" id="MobiDB-lite"/>
    </source>
</evidence>
<dbReference type="InterPro" id="IPR013083">
    <property type="entry name" value="Znf_RING/FYVE/PHD"/>
</dbReference>
<evidence type="ECO:0000256" key="1">
    <source>
        <dbReference type="SAM" id="Coils"/>
    </source>
</evidence>
<protein>
    <submittedName>
        <fullName evidence="5">Uncharacterized protein LOC128202209</fullName>
    </submittedName>
</protein>
<dbReference type="InterPro" id="IPR011011">
    <property type="entry name" value="Znf_FYVE_PHD"/>
</dbReference>
<gene>
    <name evidence="5" type="primary">LOC128202209</name>
</gene>
<feature type="coiled-coil region" evidence="1">
    <location>
        <begin position="137"/>
        <end position="199"/>
    </location>
</feature>
<organism evidence="4 5">
    <name type="scientific">Galleria mellonella</name>
    <name type="common">Greater wax moth</name>
    <dbReference type="NCBI Taxonomy" id="7137"/>
    <lineage>
        <taxon>Eukaryota</taxon>
        <taxon>Metazoa</taxon>
        <taxon>Ecdysozoa</taxon>
        <taxon>Arthropoda</taxon>
        <taxon>Hexapoda</taxon>
        <taxon>Insecta</taxon>
        <taxon>Pterygota</taxon>
        <taxon>Neoptera</taxon>
        <taxon>Endopterygota</taxon>
        <taxon>Lepidoptera</taxon>
        <taxon>Glossata</taxon>
        <taxon>Ditrysia</taxon>
        <taxon>Pyraloidea</taxon>
        <taxon>Pyralidae</taxon>
        <taxon>Galleriinae</taxon>
        <taxon>Galleria</taxon>
    </lineage>
</organism>
<name>A0ABM3N1Z1_GALME</name>
<dbReference type="Pfam" id="PF25298">
    <property type="entry name" value="Baculo_FP_2nd"/>
    <property type="match status" value="1"/>
</dbReference>